<dbReference type="InterPro" id="IPR050764">
    <property type="entry name" value="CbbQ/NirQ/NorQ/GpvN"/>
</dbReference>
<accession>A0A7W8M9F8</accession>
<dbReference type="InterPro" id="IPR011704">
    <property type="entry name" value="ATPase_dyneun-rel_AAA"/>
</dbReference>
<feature type="domain" description="CbbQ/NirQ/NorQ C-terminal" evidence="5">
    <location>
        <begin position="188"/>
        <end position="271"/>
    </location>
</feature>
<reference evidence="6 7" key="1">
    <citation type="submission" date="2020-08" db="EMBL/GenBank/DDBJ databases">
        <title>Genomic Encyclopedia of Type Strains, Phase IV (KMG-IV): sequencing the most valuable type-strain genomes for metagenomic binning, comparative biology and taxonomic classification.</title>
        <authorList>
            <person name="Goeker M."/>
        </authorList>
    </citation>
    <scope>NUCLEOTIDE SEQUENCE [LARGE SCALE GENOMIC DNA]</scope>
    <source>
        <strain evidence="6 7">DSM 29781</strain>
    </source>
</reference>
<dbReference type="PANTHER" id="PTHR42759">
    <property type="entry name" value="MOXR FAMILY PROTEIN"/>
    <property type="match status" value="1"/>
</dbReference>
<dbReference type="RefSeq" id="WP_183969192.1">
    <property type="nucleotide sequence ID" value="NZ_BAABEW010000007.1"/>
</dbReference>
<dbReference type="Pfam" id="PF08406">
    <property type="entry name" value="CbbQ_C"/>
    <property type="match status" value="1"/>
</dbReference>
<dbReference type="PANTHER" id="PTHR42759:SF7">
    <property type="entry name" value="DENITRIFICATION REGULATORY PROTEIN NIRQ"/>
    <property type="match status" value="1"/>
</dbReference>
<name>A0A7W8M9F8_9BURK</name>
<evidence type="ECO:0000259" key="4">
    <source>
        <dbReference type="Pfam" id="PF07728"/>
    </source>
</evidence>
<evidence type="ECO:0000256" key="3">
    <source>
        <dbReference type="ARBA" id="ARBA00022840"/>
    </source>
</evidence>
<keyword evidence="2" id="KW-0547">Nucleotide-binding</keyword>
<keyword evidence="7" id="KW-1185">Reference proteome</keyword>
<dbReference type="InterPro" id="IPR013615">
    <property type="entry name" value="CbbQ_C"/>
</dbReference>
<keyword evidence="3" id="KW-0067">ATP-binding</keyword>
<sequence>MSALPITHDPLAQWRQHSEPWYLPVGDEVASFEAAYALRLPVLLKGPTGCGKTRFVEHMAWRLRRPLVTVSCHEDLTAGDLVGRWLLDAEGTRWHDGPLTLAARHGAICYLDEIVEARPDTTVVMHPLTDSRRVLPLEKRNELLHAHPDFQLVVSYNPGYQGMHKQLKPSTRQRFTALEFGYPAPDAEARIVAHEAGVEPALAAQLVALAQRTRRLAGEGLDEGASTRMLVHAAGLVRGGVAPRAACLQAVVLPLTDDPELIEALRAAVEASFA</sequence>
<dbReference type="GO" id="GO:0016887">
    <property type="term" value="F:ATP hydrolysis activity"/>
    <property type="evidence" value="ECO:0007669"/>
    <property type="project" value="InterPro"/>
</dbReference>
<dbReference type="Gene3D" id="3.40.50.300">
    <property type="entry name" value="P-loop containing nucleotide triphosphate hydrolases"/>
    <property type="match status" value="1"/>
</dbReference>
<dbReference type="Pfam" id="PF07728">
    <property type="entry name" value="AAA_5"/>
    <property type="match status" value="1"/>
</dbReference>
<dbReference type="GO" id="GO:0005524">
    <property type="term" value="F:ATP binding"/>
    <property type="evidence" value="ECO:0007669"/>
    <property type="project" value="UniProtKB-KW"/>
</dbReference>
<comment type="caution">
    <text evidence="6">The sequence shown here is derived from an EMBL/GenBank/DDBJ whole genome shotgun (WGS) entry which is preliminary data.</text>
</comment>
<dbReference type="InterPro" id="IPR027417">
    <property type="entry name" value="P-loop_NTPase"/>
</dbReference>
<proteinExistence type="inferred from homology"/>
<evidence type="ECO:0000313" key="7">
    <source>
        <dbReference type="Proteomes" id="UP000532440"/>
    </source>
</evidence>
<dbReference type="SUPFAM" id="SSF52540">
    <property type="entry name" value="P-loop containing nucleoside triphosphate hydrolases"/>
    <property type="match status" value="1"/>
</dbReference>
<dbReference type="Proteomes" id="UP000532440">
    <property type="component" value="Unassembled WGS sequence"/>
</dbReference>
<organism evidence="6 7">
    <name type="scientific">Quisquiliibacterium transsilvanicum</name>
    <dbReference type="NCBI Taxonomy" id="1549638"/>
    <lineage>
        <taxon>Bacteria</taxon>
        <taxon>Pseudomonadati</taxon>
        <taxon>Pseudomonadota</taxon>
        <taxon>Betaproteobacteria</taxon>
        <taxon>Burkholderiales</taxon>
        <taxon>Burkholderiaceae</taxon>
        <taxon>Quisquiliibacterium</taxon>
    </lineage>
</organism>
<dbReference type="EMBL" id="JACHGB010000006">
    <property type="protein sequence ID" value="MBB5273011.1"/>
    <property type="molecule type" value="Genomic_DNA"/>
</dbReference>
<comment type="similarity">
    <text evidence="1">Belongs to the CbbQ/NirQ/NorQ/GpvN family.</text>
</comment>
<evidence type="ECO:0000256" key="2">
    <source>
        <dbReference type="ARBA" id="ARBA00022741"/>
    </source>
</evidence>
<evidence type="ECO:0000256" key="1">
    <source>
        <dbReference type="ARBA" id="ARBA00009417"/>
    </source>
</evidence>
<evidence type="ECO:0000313" key="6">
    <source>
        <dbReference type="EMBL" id="MBB5273011.1"/>
    </source>
</evidence>
<gene>
    <name evidence="6" type="ORF">HNQ70_003039</name>
</gene>
<feature type="domain" description="ATPase dynein-related AAA" evidence="4">
    <location>
        <begin position="41"/>
        <end position="175"/>
    </location>
</feature>
<evidence type="ECO:0000259" key="5">
    <source>
        <dbReference type="Pfam" id="PF08406"/>
    </source>
</evidence>
<dbReference type="AlphaFoldDB" id="A0A7W8M9F8"/>
<protein>
    <submittedName>
        <fullName evidence="6">Nitric oxide reductase NorQ protein</fullName>
    </submittedName>
</protein>